<feature type="transmembrane region" description="Helical" evidence="1">
    <location>
        <begin position="334"/>
        <end position="351"/>
    </location>
</feature>
<evidence type="ECO:0000313" key="2">
    <source>
        <dbReference type="EMBL" id="MCC2232541.1"/>
    </source>
</evidence>
<feature type="transmembrane region" description="Helical" evidence="1">
    <location>
        <begin position="40"/>
        <end position="59"/>
    </location>
</feature>
<dbReference type="RefSeq" id="WP_308454946.1">
    <property type="nucleotide sequence ID" value="NZ_JAJEQR010000074.1"/>
</dbReference>
<feature type="transmembrane region" description="Helical" evidence="1">
    <location>
        <begin position="293"/>
        <end position="322"/>
    </location>
</feature>
<dbReference type="EMBL" id="JAJEQR010000074">
    <property type="protein sequence ID" value="MCC2232541.1"/>
    <property type="molecule type" value="Genomic_DNA"/>
</dbReference>
<feature type="transmembrane region" description="Helical" evidence="1">
    <location>
        <begin position="107"/>
        <end position="127"/>
    </location>
</feature>
<proteinExistence type="predicted"/>
<dbReference type="Proteomes" id="UP001198182">
    <property type="component" value="Unassembled WGS sequence"/>
</dbReference>
<feature type="transmembrane region" description="Helical" evidence="1">
    <location>
        <begin position="262"/>
        <end position="284"/>
    </location>
</feature>
<feature type="transmembrane region" description="Helical" evidence="1">
    <location>
        <begin position="221"/>
        <end position="242"/>
    </location>
</feature>
<organism evidence="2 3">
    <name type="scientific">Hominifimenecus microfluidus</name>
    <dbReference type="NCBI Taxonomy" id="2885348"/>
    <lineage>
        <taxon>Bacteria</taxon>
        <taxon>Bacillati</taxon>
        <taxon>Bacillota</taxon>
        <taxon>Clostridia</taxon>
        <taxon>Lachnospirales</taxon>
        <taxon>Lachnospiraceae</taxon>
        <taxon>Hominifimenecus</taxon>
    </lineage>
</organism>
<accession>A0AAE3JI05</accession>
<feature type="transmembrane region" description="Helical" evidence="1">
    <location>
        <begin position="65"/>
        <end position="86"/>
    </location>
</feature>
<dbReference type="InterPro" id="IPR010540">
    <property type="entry name" value="CmpB_TMEM229"/>
</dbReference>
<keyword evidence="1" id="KW-1133">Transmembrane helix</keyword>
<feature type="transmembrane region" description="Helical" evidence="1">
    <location>
        <begin position="6"/>
        <end position="28"/>
    </location>
</feature>
<dbReference type="AlphaFoldDB" id="A0AAE3JI05"/>
<dbReference type="Pfam" id="PF06541">
    <property type="entry name" value="ABC_trans_CmpB"/>
    <property type="match status" value="2"/>
</dbReference>
<feature type="transmembrane region" description="Helical" evidence="1">
    <location>
        <begin position="372"/>
        <end position="393"/>
    </location>
</feature>
<reference evidence="2" key="1">
    <citation type="submission" date="2021-10" db="EMBL/GenBank/DDBJ databases">
        <title>Anaerobic single-cell dispensing facilitates the cultivation of human gut bacteria.</title>
        <authorList>
            <person name="Afrizal A."/>
        </authorList>
    </citation>
    <scope>NUCLEOTIDE SEQUENCE</scope>
    <source>
        <strain evidence="2">CLA-AA-H215</strain>
    </source>
</reference>
<keyword evidence="1" id="KW-0472">Membrane</keyword>
<comment type="caution">
    <text evidence="2">The sequence shown here is derived from an EMBL/GenBank/DDBJ whole genome shotgun (WGS) entry which is preliminary data.</text>
</comment>
<sequence>MTYSGTQLLWLFLCYSFLGWVLETATAAVRKKRFVNRGMVNGPFCVIYGIAAALITATTGELHGFWLFLDCVILATVIEWVAGHLIERWYRERWWNYENIRWNLDGYISLPTSLFWGALGVLVARFGNRLLLSLFGMLPSLLGRLTVFILTGLIAVDIIATAAVLSGRSRREEQWKATDRWLTSISRHLGDKIYGWVNRRIEKAYVVTRTEKKREAEAEGVFAAGCGFYKLVMLFIVGAFLGDITETIFCRITAGYWMSRSSVVWGPFSIVWGLAIAAATALLYRYRNRSDGFLFFAGTFLGGAYEYLCSVFTEIVFGTVFWDYSKIPFNLGGRINLLYCFFWGIAAVIWLKILYPFISGWIEKIPMCIGKILTWVLLIFMIVNMAVSALALARMDARASGIPAENVLEEWLDSSYNDDVMNRIYPNAKRK</sequence>
<gene>
    <name evidence="2" type="ORF">LKD81_16340</name>
</gene>
<keyword evidence="3" id="KW-1185">Reference proteome</keyword>
<evidence type="ECO:0000313" key="3">
    <source>
        <dbReference type="Proteomes" id="UP001198182"/>
    </source>
</evidence>
<evidence type="ECO:0000256" key="1">
    <source>
        <dbReference type="SAM" id="Phobius"/>
    </source>
</evidence>
<feature type="transmembrane region" description="Helical" evidence="1">
    <location>
        <begin position="147"/>
        <end position="166"/>
    </location>
</feature>
<name>A0AAE3JI05_9FIRM</name>
<keyword evidence="1" id="KW-0812">Transmembrane</keyword>
<protein>
    <submittedName>
        <fullName evidence="2">ABC transporter permease</fullName>
    </submittedName>
</protein>